<evidence type="ECO:0000313" key="4">
    <source>
        <dbReference type="Proteomes" id="UP000778797"/>
    </source>
</evidence>
<sequence length="375" mass="42150">MKRQLIILLTLLTVSFFSCENEQVNVENTNINLRAELWFQNNHNNRLDNNPNFYGEPDWDNNFKINNSHYFPLIPVIKDGFKTNTNLRSYLQGSNEVYARSFLVLTENDNNEFTETLEVFVTRDNENFEINDDIIKKSSLKYNSNNQLFNYFSTEDISINIGYPNQDNNATASRDDGCQTIGVFLIITYDDGTENKILLHTYEECPPEISDEEEDGGGGGGAGDGDGSADDGPSCESFNFINTTSNWQEASVAGIRFNIVLINPTTLEIGINTIIFPQPIKFGLPSDYSLGGNLGGDSAAELSADILDLTMKEMAREFGRQQLTDAYIRVQFRERLIKNYRDYTGGGGRVQFNFTGLVPPPSPYKTKFFGTGDCD</sequence>
<reference evidence="4" key="1">
    <citation type="submission" date="2021-03" db="EMBL/GenBank/DDBJ databases">
        <title>Genome of Cognatishimia sp. F0-27.</title>
        <authorList>
            <person name="Ping X."/>
        </authorList>
    </citation>
    <scope>NUCLEOTIDE SEQUENCE [LARGE SCALE GENOMIC DNA]</scope>
    <source>
        <strain evidence="4">E313</strain>
    </source>
</reference>
<comment type="caution">
    <text evidence="3">The sequence shown here is derived from an EMBL/GenBank/DDBJ whole genome shotgun (WGS) entry which is preliminary data.</text>
</comment>
<organism evidence="3 4">
    <name type="scientific">Winogradskyella immobilis</name>
    <dbReference type="NCBI Taxonomy" id="2816852"/>
    <lineage>
        <taxon>Bacteria</taxon>
        <taxon>Pseudomonadati</taxon>
        <taxon>Bacteroidota</taxon>
        <taxon>Flavobacteriia</taxon>
        <taxon>Flavobacteriales</taxon>
        <taxon>Flavobacteriaceae</taxon>
        <taxon>Winogradskyella</taxon>
    </lineage>
</organism>
<proteinExistence type="predicted"/>
<feature type="region of interest" description="Disordered" evidence="1">
    <location>
        <begin position="204"/>
        <end position="235"/>
    </location>
</feature>
<feature type="signal peptide" evidence="2">
    <location>
        <begin position="1"/>
        <end position="20"/>
    </location>
</feature>
<evidence type="ECO:0000256" key="2">
    <source>
        <dbReference type="SAM" id="SignalP"/>
    </source>
</evidence>
<accession>A0ABS8EPR2</accession>
<dbReference type="PROSITE" id="PS51257">
    <property type="entry name" value="PROKAR_LIPOPROTEIN"/>
    <property type="match status" value="1"/>
</dbReference>
<dbReference type="RefSeq" id="WP_227477691.1">
    <property type="nucleotide sequence ID" value="NZ_JAFMPT010000017.1"/>
</dbReference>
<keyword evidence="2" id="KW-0732">Signal</keyword>
<gene>
    <name evidence="3" type="ORF">J1C55_11410</name>
</gene>
<keyword evidence="4" id="KW-1185">Reference proteome</keyword>
<feature type="compositionally biased region" description="Gly residues" evidence="1">
    <location>
        <begin position="217"/>
        <end position="226"/>
    </location>
</feature>
<dbReference type="EMBL" id="JAFMPT010000017">
    <property type="protein sequence ID" value="MCC1485200.1"/>
    <property type="molecule type" value="Genomic_DNA"/>
</dbReference>
<evidence type="ECO:0000256" key="1">
    <source>
        <dbReference type="SAM" id="MobiDB-lite"/>
    </source>
</evidence>
<reference evidence="4" key="2">
    <citation type="submission" date="2023-07" db="EMBL/GenBank/DDBJ databases">
        <title>Genome of Winogradskyella sp. E313.</title>
        <authorList>
            <person name="Zhou Y."/>
        </authorList>
    </citation>
    <scope>NUCLEOTIDE SEQUENCE [LARGE SCALE GENOMIC DNA]</scope>
    <source>
        <strain evidence="4">E313</strain>
    </source>
</reference>
<feature type="compositionally biased region" description="Acidic residues" evidence="1">
    <location>
        <begin position="205"/>
        <end position="216"/>
    </location>
</feature>
<name>A0ABS8EPR2_9FLAO</name>
<feature type="chain" id="PRO_5045877117" evidence="2">
    <location>
        <begin position="21"/>
        <end position="375"/>
    </location>
</feature>
<dbReference type="Proteomes" id="UP000778797">
    <property type="component" value="Unassembled WGS sequence"/>
</dbReference>
<evidence type="ECO:0000313" key="3">
    <source>
        <dbReference type="EMBL" id="MCC1485200.1"/>
    </source>
</evidence>
<protein>
    <submittedName>
        <fullName evidence="3">Uncharacterized protein</fullName>
    </submittedName>
</protein>